<evidence type="ECO:0000313" key="3">
    <source>
        <dbReference type="Proteomes" id="UP001213799"/>
    </source>
</evidence>
<dbReference type="GeneID" id="81583806"/>
<reference evidence="2" key="1">
    <citation type="journal article" date="2023" name="IMA Fungus">
        <title>Comparative genomic study of the Penicillium genus elucidates a diverse pangenome and 15 lateral gene transfer events.</title>
        <authorList>
            <person name="Petersen C."/>
            <person name="Sorensen T."/>
            <person name="Nielsen M.R."/>
            <person name="Sondergaard T.E."/>
            <person name="Sorensen J.L."/>
            <person name="Fitzpatrick D.A."/>
            <person name="Frisvad J.C."/>
            <person name="Nielsen K.L."/>
        </authorList>
    </citation>
    <scope>NUCLEOTIDE SEQUENCE</scope>
    <source>
        <strain evidence="2">IBT 12815</strain>
    </source>
</reference>
<comment type="caution">
    <text evidence="2">The sequence shown here is derived from an EMBL/GenBank/DDBJ whole genome shotgun (WGS) entry which is preliminary data.</text>
</comment>
<protein>
    <submittedName>
        <fullName evidence="2">Uncharacterized protein</fullName>
    </submittedName>
</protein>
<organism evidence="2 3">
    <name type="scientific">Penicillium hordei</name>
    <dbReference type="NCBI Taxonomy" id="40994"/>
    <lineage>
        <taxon>Eukaryota</taxon>
        <taxon>Fungi</taxon>
        <taxon>Dikarya</taxon>
        <taxon>Ascomycota</taxon>
        <taxon>Pezizomycotina</taxon>
        <taxon>Eurotiomycetes</taxon>
        <taxon>Eurotiomycetidae</taxon>
        <taxon>Eurotiales</taxon>
        <taxon>Aspergillaceae</taxon>
        <taxon>Penicillium</taxon>
    </lineage>
</organism>
<sequence length="112" mass="12590">MVSRPYAHPASEPTTDHDQLTKPRKQARLAHFILDRHIDHMIGRHFVIDDMLWCVNYHSDNLSLQNGLRADPESYDHDLAALASKTNAPIGVSVTRLVCKASAIIGRIVTYC</sequence>
<keyword evidence="3" id="KW-1185">Reference proteome</keyword>
<reference evidence="2" key="2">
    <citation type="submission" date="2023-01" db="EMBL/GenBank/DDBJ databases">
        <authorList>
            <person name="Petersen C."/>
        </authorList>
    </citation>
    <scope>NUCLEOTIDE SEQUENCE</scope>
    <source>
        <strain evidence="2">IBT 12815</strain>
    </source>
</reference>
<evidence type="ECO:0000256" key="1">
    <source>
        <dbReference type="SAM" id="MobiDB-lite"/>
    </source>
</evidence>
<dbReference type="RefSeq" id="XP_056758559.1">
    <property type="nucleotide sequence ID" value="XM_056893564.1"/>
</dbReference>
<proteinExistence type="predicted"/>
<gene>
    <name evidence="2" type="ORF">N7537_002506</name>
</gene>
<feature type="region of interest" description="Disordered" evidence="1">
    <location>
        <begin position="1"/>
        <end position="23"/>
    </location>
</feature>
<dbReference type="Proteomes" id="UP001213799">
    <property type="component" value="Unassembled WGS sequence"/>
</dbReference>
<dbReference type="AlphaFoldDB" id="A0AAD6EHF7"/>
<name>A0AAD6EHF7_9EURO</name>
<evidence type="ECO:0000313" key="2">
    <source>
        <dbReference type="EMBL" id="KAJ5617392.1"/>
    </source>
</evidence>
<accession>A0AAD6EHF7</accession>
<dbReference type="EMBL" id="JAQJAE010000001">
    <property type="protein sequence ID" value="KAJ5617392.1"/>
    <property type="molecule type" value="Genomic_DNA"/>
</dbReference>